<dbReference type="CDD" id="cd04087">
    <property type="entry name" value="PTPA"/>
    <property type="match status" value="1"/>
</dbReference>
<evidence type="ECO:0000256" key="3">
    <source>
        <dbReference type="ARBA" id="ARBA00011019"/>
    </source>
</evidence>
<evidence type="ECO:0000256" key="10">
    <source>
        <dbReference type="RuleBase" id="RU361210"/>
    </source>
</evidence>
<dbReference type="GO" id="GO:0003755">
    <property type="term" value="F:peptidyl-prolyl cis-trans isomerase activity"/>
    <property type="evidence" value="ECO:0007669"/>
    <property type="project" value="UniProtKB-KW"/>
</dbReference>
<evidence type="ECO:0000313" key="13">
    <source>
        <dbReference type="Proteomes" id="UP001497382"/>
    </source>
</evidence>
<dbReference type="PANTHER" id="PTHR10012:SF0">
    <property type="entry name" value="SERINE_THREONINE-PROTEIN PHOSPHATASE 2A ACTIVATOR"/>
    <property type="match status" value="1"/>
</dbReference>
<keyword evidence="6 10" id="KW-0697">Rotamase</keyword>
<keyword evidence="13" id="KW-1185">Reference proteome</keyword>
<keyword evidence="11" id="KW-0812">Transmembrane</keyword>
<dbReference type="AlphaFoldDB" id="A0AAV2AZQ7"/>
<dbReference type="GO" id="GO:0008160">
    <property type="term" value="F:protein tyrosine phosphatase activator activity"/>
    <property type="evidence" value="ECO:0007669"/>
    <property type="project" value="TreeGrafter"/>
</dbReference>
<dbReference type="SUPFAM" id="SSF140984">
    <property type="entry name" value="PTPA-like"/>
    <property type="match status" value="1"/>
</dbReference>
<evidence type="ECO:0000256" key="6">
    <source>
        <dbReference type="ARBA" id="ARBA00023110"/>
    </source>
</evidence>
<dbReference type="InterPro" id="IPR004327">
    <property type="entry name" value="Phstyr_phstse_ac"/>
</dbReference>
<evidence type="ECO:0000256" key="7">
    <source>
        <dbReference type="ARBA" id="ARBA00023235"/>
    </source>
</evidence>
<reference evidence="12 13" key="1">
    <citation type="submission" date="2024-04" db="EMBL/GenBank/DDBJ databases">
        <authorList>
            <person name="Rising A."/>
            <person name="Reimegard J."/>
            <person name="Sonavane S."/>
            <person name="Akerstrom W."/>
            <person name="Nylinder S."/>
            <person name="Hedman E."/>
            <person name="Kallberg Y."/>
        </authorList>
    </citation>
    <scope>NUCLEOTIDE SEQUENCE [LARGE SCALE GENOMIC DNA]</scope>
</reference>
<dbReference type="PIRSF" id="PIRSF016325">
    <property type="entry name" value="Phstyr_phstse_ac"/>
    <property type="match status" value="1"/>
</dbReference>
<dbReference type="EC" id="5.2.1.8" evidence="4 10"/>
<keyword evidence="11" id="KW-1133">Transmembrane helix</keyword>
<dbReference type="Gene3D" id="1.20.120.1150">
    <property type="match status" value="1"/>
</dbReference>
<evidence type="ECO:0000256" key="2">
    <source>
        <dbReference type="ARBA" id="ARBA00004496"/>
    </source>
</evidence>
<comment type="caution">
    <text evidence="12">The sequence shown here is derived from an EMBL/GenBank/DDBJ whole genome shotgun (WGS) entry which is preliminary data.</text>
</comment>
<feature type="transmembrane region" description="Helical" evidence="11">
    <location>
        <begin position="21"/>
        <end position="38"/>
    </location>
</feature>
<evidence type="ECO:0000256" key="4">
    <source>
        <dbReference type="ARBA" id="ARBA00013194"/>
    </source>
</evidence>
<dbReference type="InterPro" id="IPR037218">
    <property type="entry name" value="PTPA_sf"/>
</dbReference>
<protein>
    <recommendedName>
        <fullName evidence="8 10">Serine/threonine-protein phosphatase 2A activator</fullName>
        <ecNumber evidence="4 10">5.2.1.8</ecNumber>
    </recommendedName>
    <alternativeName>
        <fullName evidence="9 10">Phosphotyrosyl phosphatase activator</fullName>
    </alternativeName>
</protein>
<dbReference type="Proteomes" id="UP001497382">
    <property type="component" value="Unassembled WGS sequence"/>
</dbReference>
<accession>A0AAV2AZQ7</accession>
<comment type="subcellular location">
    <subcellularLocation>
        <location evidence="2 10">Cytoplasm</location>
    </subcellularLocation>
</comment>
<evidence type="ECO:0000256" key="1">
    <source>
        <dbReference type="ARBA" id="ARBA00000971"/>
    </source>
</evidence>
<evidence type="ECO:0000313" key="12">
    <source>
        <dbReference type="EMBL" id="CAL1289112.1"/>
    </source>
</evidence>
<keyword evidence="11" id="KW-0472">Membrane</keyword>
<gene>
    <name evidence="12" type="ORF">LARSCL_LOCUS15743</name>
</gene>
<dbReference type="GO" id="GO:0000159">
    <property type="term" value="C:protein phosphatase type 2A complex"/>
    <property type="evidence" value="ECO:0007669"/>
    <property type="project" value="TreeGrafter"/>
</dbReference>
<comment type="catalytic activity">
    <reaction evidence="1 10">
        <text>[protein]-peptidylproline (omega=180) = [protein]-peptidylproline (omega=0)</text>
        <dbReference type="Rhea" id="RHEA:16237"/>
        <dbReference type="Rhea" id="RHEA-COMP:10747"/>
        <dbReference type="Rhea" id="RHEA-COMP:10748"/>
        <dbReference type="ChEBI" id="CHEBI:83833"/>
        <dbReference type="ChEBI" id="CHEBI:83834"/>
        <dbReference type="EC" id="5.2.1.8"/>
    </reaction>
</comment>
<comment type="similarity">
    <text evidence="3 10">Belongs to the PTPA-type PPIase family.</text>
</comment>
<dbReference type="GO" id="GO:0007052">
    <property type="term" value="P:mitotic spindle organization"/>
    <property type="evidence" value="ECO:0007669"/>
    <property type="project" value="TreeGrafter"/>
</dbReference>
<organism evidence="12 13">
    <name type="scientific">Larinioides sclopetarius</name>
    <dbReference type="NCBI Taxonomy" id="280406"/>
    <lineage>
        <taxon>Eukaryota</taxon>
        <taxon>Metazoa</taxon>
        <taxon>Ecdysozoa</taxon>
        <taxon>Arthropoda</taxon>
        <taxon>Chelicerata</taxon>
        <taxon>Arachnida</taxon>
        <taxon>Araneae</taxon>
        <taxon>Araneomorphae</taxon>
        <taxon>Entelegynae</taxon>
        <taxon>Araneoidea</taxon>
        <taxon>Araneidae</taxon>
        <taxon>Larinioides</taxon>
    </lineage>
</organism>
<evidence type="ECO:0000256" key="5">
    <source>
        <dbReference type="ARBA" id="ARBA00022490"/>
    </source>
</evidence>
<evidence type="ECO:0000256" key="11">
    <source>
        <dbReference type="SAM" id="Phobius"/>
    </source>
</evidence>
<dbReference type="Pfam" id="PF03095">
    <property type="entry name" value="PTPA"/>
    <property type="match status" value="1"/>
</dbReference>
<name>A0AAV2AZQ7_9ARAC</name>
<dbReference type="GO" id="GO:0005634">
    <property type="term" value="C:nucleus"/>
    <property type="evidence" value="ECO:0007669"/>
    <property type="project" value="TreeGrafter"/>
</dbReference>
<dbReference type="GO" id="GO:0005737">
    <property type="term" value="C:cytoplasm"/>
    <property type="evidence" value="ECO:0007669"/>
    <property type="project" value="UniProtKB-SubCell"/>
</dbReference>
<evidence type="ECO:0000256" key="9">
    <source>
        <dbReference type="ARBA" id="ARBA00044820"/>
    </source>
</evidence>
<dbReference type="EMBL" id="CAXIEN010000243">
    <property type="protein sequence ID" value="CAL1289112.1"/>
    <property type="molecule type" value="Genomic_DNA"/>
</dbReference>
<evidence type="ECO:0000256" key="8">
    <source>
        <dbReference type="ARBA" id="ARBA00044786"/>
    </source>
</evidence>
<keyword evidence="5 10" id="KW-0963">Cytoplasm</keyword>
<proteinExistence type="inferred from homology"/>
<dbReference type="PANTHER" id="PTHR10012">
    <property type="entry name" value="SERINE/THREONINE-PROTEIN PHOSPHATASE 2A REGULATORY SUBUNIT B"/>
    <property type="match status" value="1"/>
</dbReference>
<comment type="function">
    <text evidence="10">PPIases accelerate the folding of proteins. It catalyzes the cis-trans isomerization of proline imidic peptide bonds in oligopeptides.</text>
</comment>
<dbReference type="FunFam" id="1.20.120.1150:FF:000002">
    <property type="entry name" value="Serine/threonine-protein phosphatase 2A activator"/>
    <property type="match status" value="1"/>
</dbReference>
<keyword evidence="7 10" id="KW-0413">Isomerase</keyword>
<sequence>MRFDEKRTVSVTEIKVAMHRLLFSLLFFVFVFIGIPFFRTYQGFKMEAPGEFITPVKEIHSLADMRKWENSDAYHEYTGFIMAMNEAVKGKKISDVVVTSENVTKLHQLLEILDKWIDEIPPIEQPQRFGNKAFRTFYTKLKEEAESLLKNVLPEALYPSIVELTVYLTESVGNSTRIDYGTGHEMSFAMLLCCLFKLGVLKQEESDQVVLHVFDRYLTLMRKLQVTYRMEPAGSHGVWSLDDYQFLPFIWGSSQLIGNKRLEPRSFPDEDIAATFAKDYMFMGCIKFINQVKTGPFSEHSNQLWNISGVPNWEKVNSGLNKMYKKEVLGKFPVIQHVLFGTLLPIKPHEATAAK</sequence>
<dbReference type="InterPro" id="IPR043170">
    <property type="entry name" value="PTPA_C_lid"/>
</dbReference>